<sequence length="68" mass="7992">MMNELYPKLFEWQESGQRTCSLKYGEYKADKEKPVEADATTGFLLLLYRFLINRFLGRHSLLLNVSSM</sequence>
<keyword evidence="2" id="KW-1185">Reference proteome</keyword>
<dbReference type="EMBL" id="NHOG01000014">
    <property type="protein sequence ID" value="OVZ80045.1"/>
    <property type="molecule type" value="Genomic_DNA"/>
</dbReference>
<gene>
    <name evidence="1" type="ORF">CBW52_12930</name>
</gene>
<reference evidence="1 2" key="1">
    <citation type="submission" date="2017-05" db="EMBL/GenBank/DDBJ databases">
        <title>Whole genome sequencing of Yersinia kristensenii.</title>
        <authorList>
            <person name="Campioni F."/>
        </authorList>
    </citation>
    <scope>NUCLEOTIDE SEQUENCE [LARGE SCALE GENOMIC DNA]</scope>
    <source>
        <strain evidence="1 2">CFSAN060538</strain>
    </source>
</reference>
<dbReference type="Proteomes" id="UP000195840">
    <property type="component" value="Unassembled WGS sequence"/>
</dbReference>
<protein>
    <submittedName>
        <fullName evidence="1">Uncharacterized protein</fullName>
    </submittedName>
</protein>
<evidence type="ECO:0000313" key="1">
    <source>
        <dbReference type="EMBL" id="OVZ80045.1"/>
    </source>
</evidence>
<evidence type="ECO:0000313" key="2">
    <source>
        <dbReference type="Proteomes" id="UP000195840"/>
    </source>
</evidence>
<comment type="caution">
    <text evidence="1">The sequence shown here is derived from an EMBL/GenBank/DDBJ whole genome shotgun (WGS) entry which is preliminary data.</text>
</comment>
<dbReference type="AlphaFoldDB" id="A0AB73NMG6"/>
<organism evidence="1 2">
    <name type="scientific">Yersinia kristensenii</name>
    <dbReference type="NCBI Taxonomy" id="28152"/>
    <lineage>
        <taxon>Bacteria</taxon>
        <taxon>Pseudomonadati</taxon>
        <taxon>Pseudomonadota</taxon>
        <taxon>Gammaproteobacteria</taxon>
        <taxon>Enterobacterales</taxon>
        <taxon>Yersiniaceae</taxon>
        <taxon>Yersinia</taxon>
    </lineage>
</organism>
<accession>A0AB73NMG6</accession>
<name>A0AB73NMG6_YERKR</name>
<proteinExistence type="predicted"/>